<dbReference type="AlphaFoldDB" id="A0A7W7WF08"/>
<dbReference type="Pfam" id="PF10503">
    <property type="entry name" value="Esterase_PHB"/>
    <property type="match status" value="1"/>
</dbReference>
<dbReference type="SUPFAM" id="SSF53474">
    <property type="entry name" value="alpha/beta-Hydrolases"/>
    <property type="match status" value="1"/>
</dbReference>
<comment type="caution">
    <text evidence="4">The sequence shown here is derived from an EMBL/GenBank/DDBJ whole genome shotgun (WGS) entry which is preliminary data.</text>
</comment>
<dbReference type="PANTHER" id="PTHR43037">
    <property type="entry name" value="UNNAMED PRODUCT-RELATED"/>
    <property type="match status" value="1"/>
</dbReference>
<feature type="chain" id="PRO_5030959527" evidence="3">
    <location>
        <begin position="28"/>
        <end position="165"/>
    </location>
</feature>
<dbReference type="RefSeq" id="WP_312882920.1">
    <property type="nucleotide sequence ID" value="NZ_BAABEK010000126.1"/>
</dbReference>
<name>A0A7W7WF08_9ACTN</name>
<reference evidence="4 5" key="1">
    <citation type="submission" date="2020-08" db="EMBL/GenBank/DDBJ databases">
        <title>Sequencing the genomes of 1000 actinobacteria strains.</title>
        <authorList>
            <person name="Klenk H.-P."/>
        </authorList>
    </citation>
    <scope>NUCLEOTIDE SEQUENCE [LARGE SCALE GENOMIC DNA]</scope>
    <source>
        <strain evidence="4 5">DSM 43023</strain>
    </source>
</reference>
<evidence type="ECO:0000256" key="3">
    <source>
        <dbReference type="SAM" id="SignalP"/>
    </source>
</evidence>
<accession>A0A7W7WF08</accession>
<dbReference type="InterPro" id="IPR006311">
    <property type="entry name" value="TAT_signal"/>
</dbReference>
<keyword evidence="5" id="KW-1185">Reference proteome</keyword>
<dbReference type="Gene3D" id="3.40.50.1820">
    <property type="entry name" value="alpha/beta hydrolase"/>
    <property type="match status" value="1"/>
</dbReference>
<organism evidence="4 5">
    <name type="scientific">Streptosporangium album</name>
    <dbReference type="NCBI Taxonomy" id="47479"/>
    <lineage>
        <taxon>Bacteria</taxon>
        <taxon>Bacillati</taxon>
        <taxon>Actinomycetota</taxon>
        <taxon>Actinomycetes</taxon>
        <taxon>Streptosporangiales</taxon>
        <taxon>Streptosporangiaceae</taxon>
        <taxon>Streptosporangium</taxon>
    </lineage>
</organism>
<evidence type="ECO:0000256" key="1">
    <source>
        <dbReference type="ARBA" id="ARBA00022729"/>
    </source>
</evidence>
<proteinExistence type="predicted"/>
<dbReference type="NCBIfam" id="TIGR01840">
    <property type="entry name" value="esterase_phb"/>
    <property type="match status" value="1"/>
</dbReference>
<dbReference type="PROSITE" id="PS51318">
    <property type="entry name" value="TAT"/>
    <property type="match status" value="1"/>
</dbReference>
<dbReference type="Proteomes" id="UP000534286">
    <property type="component" value="Unassembled WGS sequence"/>
</dbReference>
<dbReference type="EMBL" id="JACHJU010000006">
    <property type="protein sequence ID" value="MBB4943919.1"/>
    <property type="molecule type" value="Genomic_DNA"/>
</dbReference>
<evidence type="ECO:0000256" key="2">
    <source>
        <dbReference type="ARBA" id="ARBA00022801"/>
    </source>
</evidence>
<dbReference type="InterPro" id="IPR010126">
    <property type="entry name" value="Esterase_phb"/>
</dbReference>
<feature type="signal peptide" evidence="3">
    <location>
        <begin position="1"/>
        <end position="27"/>
    </location>
</feature>
<dbReference type="PANTHER" id="PTHR43037:SF1">
    <property type="entry name" value="BLL1128 PROTEIN"/>
    <property type="match status" value="1"/>
</dbReference>
<dbReference type="GO" id="GO:0016787">
    <property type="term" value="F:hydrolase activity"/>
    <property type="evidence" value="ECO:0007669"/>
    <property type="project" value="UniProtKB-KW"/>
</dbReference>
<keyword evidence="1 3" id="KW-0732">Signal</keyword>
<keyword evidence="2" id="KW-0378">Hydrolase</keyword>
<evidence type="ECO:0000313" key="5">
    <source>
        <dbReference type="Proteomes" id="UP000534286"/>
    </source>
</evidence>
<sequence>MSLADRRALLGLSGLVGTALTAAPAQAASLVQVGSFGGNPGNLAMYSYRPDGLASGRPLVVLLHGCTQNASGYFSNSGWRKYADQSGFALVVPQTSSSNNSSSCFNWFETGDTTRGQGEAASIRAMVSYAVANYGTDPSRVYVTGLSAGGAMSAVMPATYPAAPR</sequence>
<gene>
    <name evidence="4" type="ORF">FHR32_008320</name>
</gene>
<dbReference type="InterPro" id="IPR050955">
    <property type="entry name" value="Plant_Biomass_Hydrol_Est"/>
</dbReference>
<protein>
    <submittedName>
        <fullName evidence="4">Poly(Hydroxyalkanoate) depolymerase family esterase</fullName>
    </submittedName>
</protein>
<evidence type="ECO:0000313" key="4">
    <source>
        <dbReference type="EMBL" id="MBB4943919.1"/>
    </source>
</evidence>
<dbReference type="GO" id="GO:0005576">
    <property type="term" value="C:extracellular region"/>
    <property type="evidence" value="ECO:0007669"/>
    <property type="project" value="InterPro"/>
</dbReference>
<dbReference type="InterPro" id="IPR029058">
    <property type="entry name" value="AB_hydrolase_fold"/>
</dbReference>